<gene>
    <name evidence="2" type="ORF">BLNAU_4895</name>
</gene>
<keyword evidence="3" id="KW-1185">Reference proteome</keyword>
<evidence type="ECO:0000313" key="2">
    <source>
        <dbReference type="EMBL" id="KAK2960012.1"/>
    </source>
</evidence>
<protein>
    <recommendedName>
        <fullName evidence="4">DNA helicase</fullName>
    </recommendedName>
</protein>
<evidence type="ECO:0000313" key="3">
    <source>
        <dbReference type="Proteomes" id="UP001281761"/>
    </source>
</evidence>
<organism evidence="2 3">
    <name type="scientific">Blattamonas nauphoetae</name>
    <dbReference type="NCBI Taxonomy" id="2049346"/>
    <lineage>
        <taxon>Eukaryota</taxon>
        <taxon>Metamonada</taxon>
        <taxon>Preaxostyla</taxon>
        <taxon>Oxymonadida</taxon>
        <taxon>Blattamonas</taxon>
    </lineage>
</organism>
<dbReference type="Proteomes" id="UP001281761">
    <property type="component" value="Unassembled WGS sequence"/>
</dbReference>
<feature type="compositionally biased region" description="Acidic residues" evidence="1">
    <location>
        <begin position="666"/>
        <end position="681"/>
    </location>
</feature>
<feature type="region of interest" description="Disordered" evidence="1">
    <location>
        <begin position="658"/>
        <end position="696"/>
    </location>
</feature>
<feature type="region of interest" description="Disordered" evidence="1">
    <location>
        <begin position="492"/>
        <end position="513"/>
    </location>
</feature>
<dbReference type="EMBL" id="JARBJD010000025">
    <property type="protein sequence ID" value="KAK2960012.1"/>
    <property type="molecule type" value="Genomic_DNA"/>
</dbReference>
<evidence type="ECO:0000256" key="1">
    <source>
        <dbReference type="SAM" id="MobiDB-lite"/>
    </source>
</evidence>
<accession>A0ABQ9Y8C0</accession>
<comment type="caution">
    <text evidence="2">The sequence shown here is derived from an EMBL/GenBank/DDBJ whole genome shotgun (WGS) entry which is preliminary data.</text>
</comment>
<reference evidence="2 3" key="1">
    <citation type="journal article" date="2022" name="bioRxiv">
        <title>Genomics of Preaxostyla Flagellates Illuminates Evolutionary Transitions and the Path Towards Mitochondrial Loss.</title>
        <authorList>
            <person name="Novak L.V.F."/>
            <person name="Treitli S.C."/>
            <person name="Pyrih J."/>
            <person name="Halakuc P."/>
            <person name="Pipaliya S.V."/>
            <person name="Vacek V."/>
            <person name="Brzon O."/>
            <person name="Soukal P."/>
            <person name="Eme L."/>
            <person name="Dacks J.B."/>
            <person name="Karnkowska A."/>
            <person name="Elias M."/>
            <person name="Hampl V."/>
        </authorList>
    </citation>
    <scope>NUCLEOTIDE SEQUENCE [LARGE SCALE GENOMIC DNA]</scope>
    <source>
        <strain evidence="2">NAU3</strain>
        <tissue evidence="2">Gut</tissue>
    </source>
</reference>
<name>A0ABQ9Y8C0_9EUKA</name>
<sequence>MSRETIRDISYRLVADPNLLPPTKSKKRKTTSLSVLQTVTIPDSFTIDQLYSQLALDLKDSHVYITIQFPCTIPPDHVEDDLPGRDILDPSRVPHLTQWIGLVGWSGYRYDPSETIRSLLNHWPRQGRQMVPMQVVAIPTTGVEQLLPLADETEEELTDRVHLMGSMYDLFYTQAVERGIALPTVDSKFRDRIQIYIRDCWNEFRIGVIAHFERFCQRAALTHAELKSLRRDCFTNGYLPPKPGEDEELWRSLHKTPDWIAFEEADVSPFPTLVDVNLMGRDFYKAIYVNGQPGTGKSQMLIYLIHCLIKRYQKVAVIYALPDLPVITILVDTSNHSDPIRIRSHFSSLPEDWYTKGFSVVRVVDSVDPKAAIGMQDYFTVYAASPTKYTVHIRSLDKWKTKWFGKYPFWTEKEFYMLLKCLGMTNPEHWIRPVTASTIVKLHPLVIQLLGAHGSLMPESRYSQFQTAASARRANADSILPGGLPLNLVSEVTTPPEGMNPAQSPTEQGGKPGRSLPPNDFFVCLNMIEVFGLSPRALSFDLNGAFDRISEMFGNDGITIDEKTLSSMACPLIAPHLSNQPVSDFAARLLALVTRLQKNRCLTLKHDVKQDDARLAVPNVEVRWRTDSPEFRDCFVMKLDLALGPKSTLEMDVQVCDDHDASTNDGEVDDLKEGDEDEAVEVVEPPRKVSKRKNRW</sequence>
<evidence type="ECO:0008006" key="4">
    <source>
        <dbReference type="Google" id="ProtNLM"/>
    </source>
</evidence>
<proteinExistence type="predicted"/>